<evidence type="ECO:0000313" key="1">
    <source>
        <dbReference type="EMBL" id="MBX65853.1"/>
    </source>
</evidence>
<dbReference type="AlphaFoldDB" id="A0A2P2QFS3"/>
<accession>A0A2P2QFS3</accession>
<proteinExistence type="predicted"/>
<organism evidence="1">
    <name type="scientific">Rhizophora mucronata</name>
    <name type="common">Asiatic mangrove</name>
    <dbReference type="NCBI Taxonomy" id="61149"/>
    <lineage>
        <taxon>Eukaryota</taxon>
        <taxon>Viridiplantae</taxon>
        <taxon>Streptophyta</taxon>
        <taxon>Embryophyta</taxon>
        <taxon>Tracheophyta</taxon>
        <taxon>Spermatophyta</taxon>
        <taxon>Magnoliopsida</taxon>
        <taxon>eudicotyledons</taxon>
        <taxon>Gunneridae</taxon>
        <taxon>Pentapetalae</taxon>
        <taxon>rosids</taxon>
        <taxon>fabids</taxon>
        <taxon>Malpighiales</taxon>
        <taxon>Rhizophoraceae</taxon>
        <taxon>Rhizophora</taxon>
    </lineage>
</organism>
<name>A0A2P2QFS3_RHIMU</name>
<protein>
    <submittedName>
        <fullName evidence="1">Uncharacterized protein</fullName>
    </submittedName>
</protein>
<dbReference type="EMBL" id="GGEC01085369">
    <property type="protein sequence ID" value="MBX65853.1"/>
    <property type="molecule type" value="Transcribed_RNA"/>
</dbReference>
<reference evidence="1" key="1">
    <citation type="submission" date="2018-02" db="EMBL/GenBank/DDBJ databases">
        <title>Rhizophora mucronata_Transcriptome.</title>
        <authorList>
            <person name="Meera S.P."/>
            <person name="Sreeshan A."/>
            <person name="Augustine A."/>
        </authorList>
    </citation>
    <scope>NUCLEOTIDE SEQUENCE</scope>
    <source>
        <tissue evidence="1">Leaf</tissue>
    </source>
</reference>
<sequence length="47" mass="5373">MRKSRCFISSKGFLQLPGTLQMLITRCCSLLHHKKTQKILGNIIPQC</sequence>